<feature type="chain" id="PRO_5040749979" description="Kazal-like domain-containing protein" evidence="4">
    <location>
        <begin position="22"/>
        <end position="671"/>
    </location>
</feature>
<dbReference type="InterPro" id="IPR036058">
    <property type="entry name" value="Kazal_dom_sf"/>
</dbReference>
<dbReference type="GO" id="GO:0005576">
    <property type="term" value="C:extracellular region"/>
    <property type="evidence" value="ECO:0007669"/>
    <property type="project" value="TreeGrafter"/>
</dbReference>
<evidence type="ECO:0000313" key="7">
    <source>
        <dbReference type="Proteomes" id="UP001163046"/>
    </source>
</evidence>
<comment type="caution">
    <text evidence="6">The sequence shown here is derived from an EMBL/GenBank/DDBJ whole genome shotgun (WGS) entry which is preliminary data.</text>
</comment>
<dbReference type="PROSITE" id="PS51465">
    <property type="entry name" value="KAZAL_2"/>
    <property type="match status" value="1"/>
</dbReference>
<keyword evidence="1" id="KW-0646">Protease inhibitor</keyword>
<dbReference type="EMBL" id="MU825398">
    <property type="protein sequence ID" value="KAJ7393392.1"/>
    <property type="molecule type" value="Genomic_DNA"/>
</dbReference>
<dbReference type="GO" id="GO:0030154">
    <property type="term" value="P:cell differentiation"/>
    <property type="evidence" value="ECO:0007669"/>
    <property type="project" value="TreeGrafter"/>
</dbReference>
<keyword evidence="7" id="KW-1185">Reference proteome</keyword>
<dbReference type="CDD" id="cd00104">
    <property type="entry name" value="KAZAL_FS"/>
    <property type="match status" value="1"/>
</dbReference>
<dbReference type="PANTHER" id="PTHR10913:SF45">
    <property type="entry name" value="FOLLISTATIN, ISOFORM A-RELATED"/>
    <property type="match status" value="1"/>
</dbReference>
<evidence type="ECO:0000256" key="1">
    <source>
        <dbReference type="ARBA" id="ARBA00022690"/>
    </source>
</evidence>
<feature type="signal peptide" evidence="4">
    <location>
        <begin position="1"/>
        <end position="21"/>
    </location>
</feature>
<evidence type="ECO:0000259" key="5">
    <source>
        <dbReference type="PROSITE" id="PS51465"/>
    </source>
</evidence>
<dbReference type="Gene3D" id="3.30.60.30">
    <property type="match status" value="1"/>
</dbReference>
<dbReference type="Pfam" id="PF07648">
    <property type="entry name" value="Kazal_2"/>
    <property type="match status" value="1"/>
</dbReference>
<dbReference type="InterPro" id="IPR037221">
    <property type="entry name" value="H-type_lectin_dom_sf"/>
</dbReference>
<keyword evidence="4" id="KW-0732">Signal</keyword>
<feature type="domain" description="Kazal-like" evidence="5">
    <location>
        <begin position="332"/>
        <end position="379"/>
    </location>
</feature>
<dbReference type="AlphaFoldDB" id="A0A9X0A4R9"/>
<dbReference type="InterPro" id="IPR050653">
    <property type="entry name" value="Prot_Inhib_GrowthFact_Antg"/>
</dbReference>
<dbReference type="InterPro" id="IPR002350">
    <property type="entry name" value="Kazal_dom"/>
</dbReference>
<dbReference type="Gene3D" id="2.60.40.2080">
    <property type="match status" value="2"/>
</dbReference>
<sequence>MNTLLVSTVFIVAFSAWQTSAMLHSGQGSITVLEDKEYECKPFPFDPELNSNDIRVHLTVKGSNYETAVPWIESVSGKGFTGCVATSGPIATSRTISLQWMAFKHSDIPSIAFAKILSIPLWTTGTKCVVVDTGSQFSLESYTPFIFLTVIHTSPTKYKHDATSVWAEDVTKNDFKACVRELKNFDGVHTGVEVEVLALTYGAIMPSGWSIPYNKKVLFNNGYSPSANTGYSFCKDVSFAYPYFKTPIVLTTATHDETNIAADNNAITEWTQSVSKSGFRICLKDIQRYDYPNHDPITVNYLAIGSIDPCQGVTCNYYAECESSSPTNYACKCQACTGSESGPLCDDNGVTHKSRCEYELAVCNAKSSLGIKHNGGCKPFILERGRVALRLNATDVQCKTVSFKQGAFESSKGVYVQTSINYFNYTGNFTHDAAVTWVENVATSTFKVCALKAGRAERWTPDHGLTFVDFVAFQESPVGALSGRIQMPSKWWDGTTCEKVSFYTTTFSTVPYVLLTAEHNVLGQKHDAATVWVENPKKDGFTACLREMQNFDGLHENIIVNWIAFKSLPSKLLARQKFIDFPNSDLPQAGYHNAYCETVPFGKTYASTPTIIVSASHNSGTGAEGNMIPEYNTIASWIEHITNTDYRVCIKEIHKPNGYDPVKVSALMIGT</sequence>
<evidence type="ECO:0000256" key="3">
    <source>
        <dbReference type="ARBA" id="ARBA00023157"/>
    </source>
</evidence>
<accession>A0A9X0A4R9</accession>
<dbReference type="OrthoDB" id="5947144at2759"/>
<evidence type="ECO:0000256" key="4">
    <source>
        <dbReference type="SAM" id="SignalP"/>
    </source>
</evidence>
<keyword evidence="3" id="KW-1015">Disulfide bond</keyword>
<dbReference type="PANTHER" id="PTHR10913">
    <property type="entry name" value="FOLLISTATIN-RELATED"/>
    <property type="match status" value="1"/>
</dbReference>
<dbReference type="SMART" id="SM00280">
    <property type="entry name" value="KAZAL"/>
    <property type="match status" value="1"/>
</dbReference>
<dbReference type="Proteomes" id="UP001163046">
    <property type="component" value="Unassembled WGS sequence"/>
</dbReference>
<gene>
    <name evidence="6" type="ORF">OS493_006364</name>
</gene>
<organism evidence="6 7">
    <name type="scientific">Desmophyllum pertusum</name>
    <dbReference type="NCBI Taxonomy" id="174260"/>
    <lineage>
        <taxon>Eukaryota</taxon>
        <taxon>Metazoa</taxon>
        <taxon>Cnidaria</taxon>
        <taxon>Anthozoa</taxon>
        <taxon>Hexacorallia</taxon>
        <taxon>Scleractinia</taxon>
        <taxon>Caryophylliina</taxon>
        <taxon>Caryophylliidae</taxon>
        <taxon>Desmophyllum</taxon>
    </lineage>
</organism>
<keyword evidence="2" id="KW-0722">Serine protease inhibitor</keyword>
<reference evidence="6" key="1">
    <citation type="submission" date="2023-01" db="EMBL/GenBank/DDBJ databases">
        <title>Genome assembly of the deep-sea coral Lophelia pertusa.</title>
        <authorList>
            <person name="Herrera S."/>
            <person name="Cordes E."/>
        </authorList>
    </citation>
    <scope>NUCLEOTIDE SEQUENCE</scope>
    <source>
        <strain evidence="6">USNM1676648</strain>
        <tissue evidence="6">Polyp</tissue>
    </source>
</reference>
<name>A0A9X0A4R9_9CNID</name>
<protein>
    <recommendedName>
        <fullName evidence="5">Kazal-like domain-containing protein</fullName>
    </recommendedName>
</protein>
<dbReference type="SUPFAM" id="SSF100895">
    <property type="entry name" value="Kazal-type serine protease inhibitors"/>
    <property type="match status" value="1"/>
</dbReference>
<evidence type="ECO:0000256" key="2">
    <source>
        <dbReference type="ARBA" id="ARBA00022900"/>
    </source>
</evidence>
<proteinExistence type="predicted"/>
<evidence type="ECO:0000313" key="6">
    <source>
        <dbReference type="EMBL" id="KAJ7393392.1"/>
    </source>
</evidence>